<evidence type="ECO:0000259" key="5">
    <source>
        <dbReference type="Pfam" id="PF04542"/>
    </source>
</evidence>
<protein>
    <submittedName>
        <fullName evidence="7">Sigma-70 family RNA polymerase sigma factor</fullName>
    </submittedName>
</protein>
<evidence type="ECO:0000313" key="8">
    <source>
        <dbReference type="Proteomes" id="UP000766609"/>
    </source>
</evidence>
<evidence type="ECO:0000256" key="4">
    <source>
        <dbReference type="ARBA" id="ARBA00023163"/>
    </source>
</evidence>
<dbReference type="SUPFAM" id="SSF88659">
    <property type="entry name" value="Sigma3 and sigma4 domains of RNA polymerase sigma factors"/>
    <property type="match status" value="1"/>
</dbReference>
<keyword evidence="3" id="KW-0731">Sigma factor</keyword>
<dbReference type="EMBL" id="JAHVHP010000002">
    <property type="protein sequence ID" value="MBY5951668.1"/>
    <property type="molecule type" value="Genomic_DNA"/>
</dbReference>
<dbReference type="NCBIfam" id="TIGR02937">
    <property type="entry name" value="sigma70-ECF"/>
    <property type="match status" value="1"/>
</dbReference>
<evidence type="ECO:0000256" key="1">
    <source>
        <dbReference type="ARBA" id="ARBA00010641"/>
    </source>
</evidence>
<keyword evidence="2" id="KW-0805">Transcription regulation</keyword>
<evidence type="ECO:0000313" key="7">
    <source>
        <dbReference type="EMBL" id="MBY5951668.1"/>
    </source>
</evidence>
<accession>A0ABS7N6Z7</accession>
<proteinExistence type="inferred from homology"/>
<dbReference type="Pfam" id="PF08281">
    <property type="entry name" value="Sigma70_r4_2"/>
    <property type="match status" value="1"/>
</dbReference>
<comment type="similarity">
    <text evidence="1">Belongs to the sigma-70 factor family. ECF subfamily.</text>
</comment>
<dbReference type="Proteomes" id="UP000766609">
    <property type="component" value="Unassembled WGS sequence"/>
</dbReference>
<dbReference type="Gene3D" id="1.10.10.10">
    <property type="entry name" value="Winged helix-like DNA-binding domain superfamily/Winged helix DNA-binding domain"/>
    <property type="match status" value="1"/>
</dbReference>
<dbReference type="InterPro" id="IPR036388">
    <property type="entry name" value="WH-like_DNA-bd_sf"/>
</dbReference>
<feature type="domain" description="RNA polymerase sigma factor 70 region 4 type 2" evidence="6">
    <location>
        <begin position="108"/>
        <end position="157"/>
    </location>
</feature>
<gene>
    <name evidence="7" type="ORF">KUV23_11820</name>
</gene>
<dbReference type="InterPro" id="IPR014284">
    <property type="entry name" value="RNA_pol_sigma-70_dom"/>
</dbReference>
<name>A0ABS7N6Z7_9BACT</name>
<comment type="caution">
    <text evidence="7">The sequence shown here is derived from an EMBL/GenBank/DDBJ whole genome shotgun (WGS) entry which is preliminary data.</text>
</comment>
<feature type="domain" description="RNA polymerase sigma-70 region 2" evidence="5">
    <location>
        <begin position="15"/>
        <end position="78"/>
    </location>
</feature>
<evidence type="ECO:0000256" key="2">
    <source>
        <dbReference type="ARBA" id="ARBA00023015"/>
    </source>
</evidence>
<dbReference type="InterPro" id="IPR013325">
    <property type="entry name" value="RNA_pol_sigma_r2"/>
</dbReference>
<dbReference type="Gene3D" id="1.10.1740.10">
    <property type="match status" value="1"/>
</dbReference>
<dbReference type="RefSeq" id="WP_222584266.1">
    <property type="nucleotide sequence ID" value="NZ_JAHVHP010000002.1"/>
</dbReference>
<evidence type="ECO:0000256" key="3">
    <source>
        <dbReference type="ARBA" id="ARBA00023082"/>
    </source>
</evidence>
<dbReference type="InterPro" id="IPR007627">
    <property type="entry name" value="RNA_pol_sigma70_r2"/>
</dbReference>
<dbReference type="Pfam" id="PF04542">
    <property type="entry name" value="Sigma70_r2"/>
    <property type="match status" value="1"/>
</dbReference>
<dbReference type="InterPro" id="IPR013324">
    <property type="entry name" value="RNA_pol_sigma_r3/r4-like"/>
</dbReference>
<reference evidence="7 8" key="1">
    <citation type="submission" date="2021-06" db="EMBL/GenBank/DDBJ databases">
        <title>44 bacteria genomes isolated from Dapeng, Shenzhen.</title>
        <authorList>
            <person name="Zheng W."/>
            <person name="Yu S."/>
            <person name="Huang Y."/>
        </authorList>
    </citation>
    <scope>NUCLEOTIDE SEQUENCE [LARGE SCALE GENOMIC DNA]</scope>
    <source>
        <strain evidence="7 8">DP5N14-6</strain>
    </source>
</reference>
<dbReference type="PANTHER" id="PTHR43133">
    <property type="entry name" value="RNA POLYMERASE ECF-TYPE SIGMA FACTO"/>
    <property type="match status" value="1"/>
</dbReference>
<dbReference type="PANTHER" id="PTHR43133:SF45">
    <property type="entry name" value="RNA POLYMERASE ECF-TYPE SIGMA FACTOR"/>
    <property type="match status" value="1"/>
</dbReference>
<dbReference type="SUPFAM" id="SSF88946">
    <property type="entry name" value="Sigma2 domain of RNA polymerase sigma factors"/>
    <property type="match status" value="1"/>
</dbReference>
<organism evidence="7 8">
    <name type="scientific">Algoriphagus marincola</name>
    <dbReference type="NCBI Taxonomy" id="264027"/>
    <lineage>
        <taxon>Bacteria</taxon>
        <taxon>Pseudomonadati</taxon>
        <taxon>Bacteroidota</taxon>
        <taxon>Cytophagia</taxon>
        <taxon>Cytophagales</taxon>
        <taxon>Cyclobacteriaceae</taxon>
        <taxon>Algoriphagus</taxon>
    </lineage>
</organism>
<evidence type="ECO:0000259" key="6">
    <source>
        <dbReference type="Pfam" id="PF08281"/>
    </source>
</evidence>
<dbReference type="CDD" id="cd06171">
    <property type="entry name" value="Sigma70_r4"/>
    <property type="match status" value="1"/>
</dbReference>
<sequence>MRPAIETEKEFISRIEKHQGIIHKICFVYAKNESNREDLYQEIILQLWKSYPSFKENSAFSTWMYRVALNTAITQIKKPNLLLLHVEMPSVGDDSISRMEASEDVKVLYEAISQLNKIEKAIILLWLDEKSYEEIADTIGISIKNVSVKLVRIKAKLAQLIQKLQ</sequence>
<dbReference type="InterPro" id="IPR039425">
    <property type="entry name" value="RNA_pol_sigma-70-like"/>
</dbReference>
<keyword evidence="4" id="KW-0804">Transcription</keyword>
<keyword evidence="8" id="KW-1185">Reference proteome</keyword>
<dbReference type="InterPro" id="IPR013249">
    <property type="entry name" value="RNA_pol_sigma70_r4_t2"/>
</dbReference>